<accession>A0AAW1N2U1</accession>
<comment type="caution">
    <text evidence="3">The sequence shown here is derived from an EMBL/GenBank/DDBJ whole genome shotgun (WGS) entry which is preliminary data.</text>
</comment>
<dbReference type="CDD" id="cd02662">
    <property type="entry name" value="Peptidase_C19F"/>
    <property type="match status" value="1"/>
</dbReference>
<dbReference type="PROSITE" id="PS00973">
    <property type="entry name" value="USP_2"/>
    <property type="match status" value="1"/>
</dbReference>
<dbReference type="PANTHER" id="PTHR24006">
    <property type="entry name" value="UBIQUITIN CARBOXYL-TERMINAL HYDROLASE"/>
    <property type="match status" value="1"/>
</dbReference>
<dbReference type="GO" id="GO:0005634">
    <property type="term" value="C:nucleus"/>
    <property type="evidence" value="ECO:0007669"/>
    <property type="project" value="TreeGrafter"/>
</dbReference>
<protein>
    <submittedName>
        <fullName evidence="3">Ubiquitin carboxyl-terminal hydrolase</fullName>
    </submittedName>
</protein>
<feature type="domain" description="USP" evidence="2">
    <location>
        <begin position="38"/>
        <end position="455"/>
    </location>
</feature>
<proteinExistence type="inferred from homology"/>
<dbReference type="EMBL" id="JASPKY010000018">
    <property type="protein sequence ID" value="KAK9752746.1"/>
    <property type="molecule type" value="Genomic_DNA"/>
</dbReference>
<dbReference type="InterPro" id="IPR018200">
    <property type="entry name" value="USP_CS"/>
</dbReference>
<name>A0AAW1N2U1_POPJA</name>
<dbReference type="AlphaFoldDB" id="A0AAW1N2U1"/>
<dbReference type="PROSITE" id="PS50235">
    <property type="entry name" value="USP_3"/>
    <property type="match status" value="1"/>
</dbReference>
<dbReference type="InterPro" id="IPR028889">
    <property type="entry name" value="USP"/>
</dbReference>
<dbReference type="InterPro" id="IPR050164">
    <property type="entry name" value="Peptidase_C19"/>
</dbReference>
<keyword evidence="3" id="KW-0378">Hydrolase</keyword>
<gene>
    <name evidence="3" type="ORF">QE152_g4039</name>
</gene>
<reference evidence="3 4" key="1">
    <citation type="journal article" date="2024" name="BMC Genomics">
        <title>De novo assembly and annotation of Popillia japonica's genome with initial clues to its potential as an invasive pest.</title>
        <authorList>
            <person name="Cucini C."/>
            <person name="Boschi S."/>
            <person name="Funari R."/>
            <person name="Cardaioli E."/>
            <person name="Iannotti N."/>
            <person name="Marturano G."/>
            <person name="Paoli F."/>
            <person name="Bruttini M."/>
            <person name="Carapelli A."/>
            <person name="Frati F."/>
            <person name="Nardi F."/>
        </authorList>
    </citation>
    <scope>NUCLEOTIDE SEQUENCE [LARGE SCALE GENOMIC DNA]</scope>
    <source>
        <strain evidence="3">DMR45628</strain>
    </source>
</reference>
<keyword evidence="4" id="KW-1185">Reference proteome</keyword>
<dbReference type="Pfam" id="PF00443">
    <property type="entry name" value="UCH"/>
    <property type="match status" value="1"/>
</dbReference>
<dbReference type="Gene3D" id="3.90.70.10">
    <property type="entry name" value="Cysteine proteinases"/>
    <property type="match status" value="1"/>
</dbReference>
<comment type="similarity">
    <text evidence="1">Belongs to the peptidase C19 family.</text>
</comment>
<evidence type="ECO:0000313" key="4">
    <source>
        <dbReference type="Proteomes" id="UP001458880"/>
    </source>
</evidence>
<dbReference type="InterPro" id="IPR038765">
    <property type="entry name" value="Papain-like_cys_pep_sf"/>
</dbReference>
<evidence type="ECO:0000256" key="1">
    <source>
        <dbReference type="ARBA" id="ARBA00009085"/>
    </source>
</evidence>
<dbReference type="GO" id="GO:0016579">
    <property type="term" value="P:protein deubiquitination"/>
    <property type="evidence" value="ECO:0007669"/>
    <property type="project" value="InterPro"/>
</dbReference>
<dbReference type="Proteomes" id="UP001458880">
    <property type="component" value="Unassembled WGS sequence"/>
</dbReference>
<sequence>MESERLLVAAGLTAAAVVGAFVFWGPSTSARSGRGRLAGLVNLGKTCFLNSILHALAACPHFINWLSRDSLARETSLRATLSTVLSVVNGTNKSVQETYAPAAVINALKRLGWVIPSGEQDAHELLNVILTTLDEEIQKYSRKSGCLSDALGLNLMGMQDDDDQDNDSIDYDPTGSVMSLNDLSRPMGSGYRGGSARRYRWISRSCKSLLIASPPAQPVSHPFSGTLTSQLRCTECGFKSSVRYDKFESLSLALPSGMGDLGYGRHKLHQLLTNFVTPELVLDVLCEGCNRNRQPNDSPILSKQIKILNFGKLPVCLCIHISRNTWMSSGMSKRQDYVQFPMRLSLAAYTFLQAQYQRKISTPFYTSTSEGGSPLSNSMPTSWNAGSLSDNEWRNVYQLAAVIVHTGNAHSGHFITYRRGHQNTKWYYTSDVEIREVSMDEVLQCTAYMLFYEKTTNISVF</sequence>
<dbReference type="InterPro" id="IPR001394">
    <property type="entry name" value="Peptidase_C19_UCH"/>
</dbReference>
<evidence type="ECO:0000313" key="3">
    <source>
        <dbReference type="EMBL" id="KAK9752746.1"/>
    </source>
</evidence>
<organism evidence="3 4">
    <name type="scientific">Popillia japonica</name>
    <name type="common">Japanese beetle</name>
    <dbReference type="NCBI Taxonomy" id="7064"/>
    <lineage>
        <taxon>Eukaryota</taxon>
        <taxon>Metazoa</taxon>
        <taxon>Ecdysozoa</taxon>
        <taxon>Arthropoda</taxon>
        <taxon>Hexapoda</taxon>
        <taxon>Insecta</taxon>
        <taxon>Pterygota</taxon>
        <taxon>Neoptera</taxon>
        <taxon>Endopterygota</taxon>
        <taxon>Coleoptera</taxon>
        <taxon>Polyphaga</taxon>
        <taxon>Scarabaeiformia</taxon>
        <taxon>Scarabaeidae</taxon>
        <taxon>Rutelinae</taxon>
        <taxon>Popillia</taxon>
    </lineage>
</organism>
<dbReference type="SUPFAM" id="SSF54001">
    <property type="entry name" value="Cysteine proteinases"/>
    <property type="match status" value="1"/>
</dbReference>
<evidence type="ECO:0000259" key="2">
    <source>
        <dbReference type="PROSITE" id="PS50235"/>
    </source>
</evidence>
<dbReference type="GO" id="GO:0004843">
    <property type="term" value="F:cysteine-type deubiquitinase activity"/>
    <property type="evidence" value="ECO:0007669"/>
    <property type="project" value="InterPro"/>
</dbReference>
<dbReference type="PANTHER" id="PTHR24006:SF781">
    <property type="entry name" value="LD34905P"/>
    <property type="match status" value="1"/>
</dbReference>
<dbReference type="GO" id="GO:0005829">
    <property type="term" value="C:cytosol"/>
    <property type="evidence" value="ECO:0007669"/>
    <property type="project" value="TreeGrafter"/>
</dbReference>